<organism evidence="2 3">
    <name type="scientific">Angustibacter luteus</name>
    <dbReference type="NCBI Taxonomy" id="658456"/>
    <lineage>
        <taxon>Bacteria</taxon>
        <taxon>Bacillati</taxon>
        <taxon>Actinomycetota</taxon>
        <taxon>Actinomycetes</taxon>
        <taxon>Kineosporiales</taxon>
        <taxon>Kineosporiaceae</taxon>
    </lineage>
</organism>
<dbReference type="PANTHER" id="PTHR34351:SF1">
    <property type="entry name" value="SLR1927 PROTEIN"/>
    <property type="match status" value="1"/>
</dbReference>
<dbReference type="EMBL" id="JBHSRD010000008">
    <property type="protein sequence ID" value="MFC6009227.1"/>
    <property type="molecule type" value="Genomic_DNA"/>
</dbReference>
<sequence>MTSRLGGSRPKVPPPRPTALSGALVAAASLLVVLAMLTANRWLVLGAAALVGLLVTAHLSRPNLSAVRICLAGVHRVRAGEHFTVRLHVHNDGRRVLAPSQLRLRLAGTTEEAVVDVDPVAPGQTARAQVPALAVRRGVYARSIALVEVGDPLGITRSTRGWATDHELLVHPSPARPADPALSAAPIDAASRASIRGTEELAGLRPWRPGEDRRAVHWRASARRRQLVVAERDVPDRPTRWVLVLAGAAGSDTDEHVLAVAAATWVDQLARGHDVHVLAWTPDGALLPPPDRAPSPVLDWFARLPALAVPSQYAVLEALPAGTDAMTVLTLASTPYGWVADLTARSARQGVRVSNGFGSTR</sequence>
<keyword evidence="1" id="KW-0812">Transmembrane</keyword>
<keyword evidence="3" id="KW-1185">Reference proteome</keyword>
<name>A0ABW1JIM9_9ACTN</name>
<keyword evidence="1" id="KW-0472">Membrane</keyword>
<evidence type="ECO:0000313" key="3">
    <source>
        <dbReference type="Proteomes" id="UP001596189"/>
    </source>
</evidence>
<dbReference type="Proteomes" id="UP001596189">
    <property type="component" value="Unassembled WGS sequence"/>
</dbReference>
<dbReference type="PANTHER" id="PTHR34351">
    <property type="entry name" value="SLR1927 PROTEIN-RELATED"/>
    <property type="match status" value="1"/>
</dbReference>
<dbReference type="RefSeq" id="WP_345717748.1">
    <property type="nucleotide sequence ID" value="NZ_BAABFP010000007.1"/>
</dbReference>
<comment type="caution">
    <text evidence="2">The sequence shown here is derived from an EMBL/GenBank/DDBJ whole genome shotgun (WGS) entry which is preliminary data.</text>
</comment>
<protein>
    <submittedName>
        <fullName evidence="2">DUF58 domain-containing protein</fullName>
    </submittedName>
</protein>
<evidence type="ECO:0000256" key="1">
    <source>
        <dbReference type="SAM" id="Phobius"/>
    </source>
</evidence>
<feature type="transmembrane region" description="Helical" evidence="1">
    <location>
        <begin position="20"/>
        <end position="37"/>
    </location>
</feature>
<feature type="transmembrane region" description="Helical" evidence="1">
    <location>
        <begin position="42"/>
        <end position="60"/>
    </location>
</feature>
<gene>
    <name evidence="2" type="ORF">ACFQDO_19020</name>
</gene>
<accession>A0ABW1JIM9</accession>
<keyword evidence="1" id="KW-1133">Transmembrane helix</keyword>
<proteinExistence type="predicted"/>
<reference evidence="3" key="1">
    <citation type="journal article" date="2019" name="Int. J. Syst. Evol. Microbiol.">
        <title>The Global Catalogue of Microorganisms (GCM) 10K type strain sequencing project: providing services to taxonomists for standard genome sequencing and annotation.</title>
        <authorList>
            <consortium name="The Broad Institute Genomics Platform"/>
            <consortium name="The Broad Institute Genome Sequencing Center for Infectious Disease"/>
            <person name="Wu L."/>
            <person name="Ma J."/>
        </authorList>
    </citation>
    <scope>NUCLEOTIDE SEQUENCE [LARGE SCALE GENOMIC DNA]</scope>
    <source>
        <strain evidence="3">KACC 14249</strain>
    </source>
</reference>
<evidence type="ECO:0000313" key="2">
    <source>
        <dbReference type="EMBL" id="MFC6009227.1"/>
    </source>
</evidence>